<name>A0A0R3TTS2_RODNA</name>
<comment type="subcellular location">
    <subcellularLocation>
        <location evidence="1">Nucleus</location>
    </subcellularLocation>
</comment>
<dbReference type="OrthoDB" id="9996779at2759"/>
<dbReference type="Pfam" id="PF04516">
    <property type="entry name" value="CP2"/>
    <property type="match status" value="1"/>
</dbReference>
<dbReference type="GO" id="GO:0005634">
    <property type="term" value="C:nucleus"/>
    <property type="evidence" value="ECO:0007669"/>
    <property type="project" value="UniProtKB-SubCell"/>
</dbReference>
<keyword evidence="4" id="KW-1185">Reference proteome</keyword>
<evidence type="ECO:0000256" key="1">
    <source>
        <dbReference type="PROSITE-ProRule" id="PRU01313"/>
    </source>
</evidence>
<evidence type="ECO:0000313" key="4">
    <source>
        <dbReference type="Proteomes" id="UP000278807"/>
    </source>
</evidence>
<reference evidence="5" key="1">
    <citation type="submission" date="2017-02" db="UniProtKB">
        <authorList>
            <consortium name="WormBaseParasite"/>
        </authorList>
    </citation>
    <scope>IDENTIFICATION</scope>
</reference>
<dbReference type="PANTHER" id="PTHR11037">
    <property type="entry name" value="TRANSCRIPTION FACTOR CP2"/>
    <property type="match status" value="1"/>
</dbReference>
<dbReference type="WBParaSite" id="HNAJ_0001112701-mRNA-1">
    <property type="protein sequence ID" value="HNAJ_0001112701-mRNA-1"/>
    <property type="gene ID" value="HNAJ_0001112701"/>
</dbReference>
<dbReference type="InterPro" id="IPR007604">
    <property type="entry name" value="CP2"/>
</dbReference>
<reference evidence="3 4" key="2">
    <citation type="submission" date="2018-11" db="EMBL/GenBank/DDBJ databases">
        <authorList>
            <consortium name="Pathogen Informatics"/>
        </authorList>
    </citation>
    <scope>NUCLEOTIDE SEQUENCE [LARGE SCALE GENOMIC DNA]</scope>
</reference>
<dbReference type="GO" id="GO:0001228">
    <property type="term" value="F:DNA-binding transcription activator activity, RNA polymerase II-specific"/>
    <property type="evidence" value="ECO:0007669"/>
    <property type="project" value="TreeGrafter"/>
</dbReference>
<dbReference type="GO" id="GO:0000978">
    <property type="term" value="F:RNA polymerase II cis-regulatory region sequence-specific DNA binding"/>
    <property type="evidence" value="ECO:0007669"/>
    <property type="project" value="TreeGrafter"/>
</dbReference>
<evidence type="ECO:0000313" key="5">
    <source>
        <dbReference type="WBParaSite" id="HNAJ_0001112701-mRNA-1"/>
    </source>
</evidence>
<keyword evidence="1" id="KW-0238">DNA-binding</keyword>
<dbReference type="PROSITE" id="PS51968">
    <property type="entry name" value="GRH_CP2_DB"/>
    <property type="match status" value="1"/>
</dbReference>
<dbReference type="EMBL" id="UZAE01013382">
    <property type="protein sequence ID" value="VDO09586.1"/>
    <property type="molecule type" value="Genomic_DNA"/>
</dbReference>
<feature type="domain" description="Grh/CP2 DB" evidence="2">
    <location>
        <begin position="69"/>
        <end position="227"/>
    </location>
</feature>
<dbReference type="PANTHER" id="PTHR11037:SF21">
    <property type="entry name" value="GEMINI, ISOFORM C"/>
    <property type="match status" value="1"/>
</dbReference>
<dbReference type="Proteomes" id="UP000278807">
    <property type="component" value="Unassembled WGS sequence"/>
</dbReference>
<evidence type="ECO:0000313" key="3">
    <source>
        <dbReference type="EMBL" id="VDO09586.1"/>
    </source>
</evidence>
<dbReference type="AlphaFoldDB" id="A0A0R3TTS2"/>
<dbReference type="STRING" id="102285.A0A0R3TTS2"/>
<protein>
    <submittedName>
        <fullName evidence="5">Grh/CP2 DB domain-containing protein</fullName>
    </submittedName>
</protein>
<keyword evidence="1" id="KW-0539">Nucleus</keyword>
<gene>
    <name evidence="3" type="ORF">HNAJ_LOCUS11117</name>
</gene>
<proteinExistence type="predicted"/>
<evidence type="ECO:0000259" key="2">
    <source>
        <dbReference type="PROSITE" id="PS51968"/>
    </source>
</evidence>
<organism evidence="5">
    <name type="scientific">Rodentolepis nana</name>
    <name type="common">Dwarf tapeworm</name>
    <name type="synonym">Hymenolepis nana</name>
    <dbReference type="NCBI Taxonomy" id="102285"/>
    <lineage>
        <taxon>Eukaryota</taxon>
        <taxon>Metazoa</taxon>
        <taxon>Spiralia</taxon>
        <taxon>Lophotrochozoa</taxon>
        <taxon>Platyhelminthes</taxon>
        <taxon>Cestoda</taxon>
        <taxon>Eucestoda</taxon>
        <taxon>Cyclophyllidea</taxon>
        <taxon>Hymenolepididae</taxon>
        <taxon>Rodentolepis</taxon>
    </lineage>
</organism>
<dbReference type="InterPro" id="IPR040167">
    <property type="entry name" value="TF_CP2-like"/>
</dbReference>
<sequence>MGSDSGYNFILEEPTVEVDSTLLSMNSDMSDTMFNMSDALHALPSDLQLAETEVDTQASKRKSKNVYYPYTTPLIIELKAPTSPATLLSEDSLTYLNQTQPYTIEIRDSYGEKSTFIKSVVRICFYQVRIQVNEAKHLAFWRDHHPGERMLDIDRDGCFNCRSVYADPGNLNAIICVWHSSSPCRISLKAHCVSTEFTAKKHGGEKGVPFRLQVSCFSFHGFIFLHS</sequence>
<accession>A0A0R3TTS2</accession>